<dbReference type="AlphaFoldDB" id="A0A7I8E4D7"/>
<reference evidence="3" key="1">
    <citation type="submission" date="2020-09" db="EMBL/GenBank/DDBJ databases">
        <title>Complete genome sequencing of Faecalibacillus intestinalis strain 14EGH31.</title>
        <authorList>
            <person name="Sakamoto M."/>
            <person name="Murakami T."/>
            <person name="Mori H."/>
        </authorList>
    </citation>
    <scope>NUCLEOTIDE SEQUENCE [LARGE SCALE GENOMIC DNA]</scope>
    <source>
        <strain evidence="3">14EGH31</strain>
    </source>
</reference>
<dbReference type="EMBL" id="AP024085">
    <property type="protein sequence ID" value="BCL59216.1"/>
    <property type="molecule type" value="Genomic_DNA"/>
</dbReference>
<dbReference type="Proteomes" id="UP000593842">
    <property type="component" value="Chromosome"/>
</dbReference>
<evidence type="ECO:0000259" key="1">
    <source>
        <dbReference type="Pfam" id="PF13443"/>
    </source>
</evidence>
<dbReference type="KEGG" id="fit:Fi14EGH31_29280"/>
<dbReference type="GeneID" id="70581356"/>
<dbReference type="Pfam" id="PF13443">
    <property type="entry name" value="HTH_26"/>
    <property type="match status" value="1"/>
</dbReference>
<dbReference type="RefSeq" id="WP_117844660.1">
    <property type="nucleotide sequence ID" value="NZ_AP024085.1"/>
</dbReference>
<feature type="domain" description="HTH cro/C1-type" evidence="1">
    <location>
        <begin position="8"/>
        <end position="56"/>
    </location>
</feature>
<dbReference type="GO" id="GO:0003677">
    <property type="term" value="F:DNA binding"/>
    <property type="evidence" value="ECO:0007669"/>
    <property type="project" value="InterPro"/>
</dbReference>
<dbReference type="InterPro" id="IPR001387">
    <property type="entry name" value="Cro/C1-type_HTH"/>
</dbReference>
<dbReference type="InterPro" id="IPR010982">
    <property type="entry name" value="Lambda_DNA-bd_dom_sf"/>
</dbReference>
<evidence type="ECO:0000313" key="3">
    <source>
        <dbReference type="Proteomes" id="UP000593842"/>
    </source>
</evidence>
<dbReference type="Gene3D" id="1.10.260.40">
    <property type="entry name" value="lambda repressor-like DNA-binding domains"/>
    <property type="match status" value="1"/>
</dbReference>
<accession>A0A7I8E4D7</accession>
<proteinExistence type="predicted"/>
<evidence type="ECO:0000313" key="2">
    <source>
        <dbReference type="EMBL" id="BCL59216.1"/>
    </source>
</evidence>
<name>A0A7I8E4D7_9FIRM</name>
<protein>
    <submittedName>
        <fullName evidence="2">Transcriptional regulator</fullName>
    </submittedName>
</protein>
<organism evidence="2 3">
    <name type="scientific">Faecalibacillus intestinalis</name>
    <dbReference type="NCBI Taxonomy" id="1982626"/>
    <lineage>
        <taxon>Bacteria</taxon>
        <taxon>Bacillati</taxon>
        <taxon>Bacillota</taxon>
        <taxon>Erysipelotrichia</taxon>
        <taxon>Erysipelotrichales</taxon>
        <taxon>Coprobacillaceae</taxon>
        <taxon>Faecalibacillus</taxon>
    </lineage>
</organism>
<dbReference type="SUPFAM" id="SSF47413">
    <property type="entry name" value="lambda repressor-like DNA-binding domains"/>
    <property type="match status" value="1"/>
</dbReference>
<gene>
    <name evidence="2" type="ORF">Fi14EGH31_29280</name>
</gene>
<sequence length="69" mass="8026">MTIKEQIKILCVRCNVSEAELARRLGTSPQNFNSKMKRESFTIVELEKIANVLNVKFRREFILKNGDKV</sequence>